<dbReference type="SUPFAM" id="SSF53756">
    <property type="entry name" value="UDP-Glycosyltransferase/glycogen phosphorylase"/>
    <property type="match status" value="1"/>
</dbReference>
<dbReference type="Gene3D" id="3.40.50.2000">
    <property type="entry name" value="Glycogen Phosphorylase B"/>
    <property type="match status" value="1"/>
</dbReference>
<keyword evidence="3" id="KW-1185">Reference proteome</keyword>
<dbReference type="RefSeq" id="WP_407278611.1">
    <property type="nucleotide sequence ID" value="NZ_CP141259.1"/>
</dbReference>
<dbReference type="EC" id="2.4.-.-" evidence="2"/>
<dbReference type="GO" id="GO:0016757">
    <property type="term" value="F:glycosyltransferase activity"/>
    <property type="evidence" value="ECO:0007669"/>
    <property type="project" value="UniProtKB-KW"/>
</dbReference>
<evidence type="ECO:0000313" key="3">
    <source>
        <dbReference type="Proteomes" id="UP001626593"/>
    </source>
</evidence>
<accession>A0ABZ1AI44</accession>
<reference evidence="2 3" key="1">
    <citation type="submission" date="2023-12" db="EMBL/GenBank/DDBJ databases">
        <title>A. evansii MAY27, complete genome.</title>
        <authorList>
            <person name="Wang Y."/>
        </authorList>
    </citation>
    <scope>NUCLEOTIDE SEQUENCE [LARGE SCALE GENOMIC DNA]</scope>
    <source>
        <strain evidence="2 3">MAY27</strain>
    </source>
</reference>
<name>A0ABZ1AI44_AROEV</name>
<dbReference type="Proteomes" id="UP001626593">
    <property type="component" value="Chromosome"/>
</dbReference>
<sequence>MRTGLHRLKDKMLLVSPHKLVSLRTRSAFSSRIKIGFGPIKTGENDLNVRAWRIDPIVSEINRTSSKYIADIYFEGDDLRRFDIVIVVKVYGDAVIAELRKSQGKQTVIFDIVDNPHGCKRNFYDDVEFHELLKGVIISSPLQLSRFERNNVSTCLIEHPVISRIQKADYSATGDQITIIWQGYQFNRGGIVGLESAVERASRQSGATLKLVYHTNLPASDDGKVQYLPWTHENAFSALITADIAVAARDNHQTYQAEKPSTKVIMYMGVGLPLICNPTAADELVIENGKTGFLARDDDEWVELLSTLALDAELRESVGRAAYNAASSSFSVSTITKKYLSFIDSVHQRSSTGVLQEVF</sequence>
<keyword evidence="2" id="KW-0808">Transferase</keyword>
<dbReference type="InterPro" id="IPR055259">
    <property type="entry name" value="YkvP/CgeB_Glyco_trans-like"/>
</dbReference>
<evidence type="ECO:0000259" key="1">
    <source>
        <dbReference type="Pfam" id="PF13524"/>
    </source>
</evidence>
<gene>
    <name evidence="2" type="ORF">U5817_20415</name>
</gene>
<evidence type="ECO:0000313" key="2">
    <source>
        <dbReference type="EMBL" id="WRL45543.1"/>
    </source>
</evidence>
<dbReference type="EMBL" id="CP141259">
    <property type="protein sequence ID" value="WRL45543.1"/>
    <property type="molecule type" value="Genomic_DNA"/>
</dbReference>
<organism evidence="2 3">
    <name type="scientific">Aromatoleum evansii</name>
    <name type="common">Azoarcus evansii</name>
    <dbReference type="NCBI Taxonomy" id="59406"/>
    <lineage>
        <taxon>Bacteria</taxon>
        <taxon>Pseudomonadati</taxon>
        <taxon>Pseudomonadota</taxon>
        <taxon>Betaproteobacteria</taxon>
        <taxon>Rhodocyclales</taxon>
        <taxon>Rhodocyclaceae</taxon>
        <taxon>Aromatoleum</taxon>
    </lineage>
</organism>
<protein>
    <submittedName>
        <fullName evidence="2">Glycosyltransferase</fullName>
        <ecNumber evidence="2">2.4.-.-</ecNumber>
    </submittedName>
</protein>
<proteinExistence type="predicted"/>
<dbReference type="Pfam" id="PF13524">
    <property type="entry name" value="Glyco_trans_1_2"/>
    <property type="match status" value="1"/>
</dbReference>
<feature type="domain" description="Spore protein YkvP/CgeB glycosyl transferase-like" evidence="1">
    <location>
        <begin position="241"/>
        <end position="338"/>
    </location>
</feature>
<keyword evidence="2" id="KW-0328">Glycosyltransferase</keyword>